<sequence>MMQHLNNQRMKITIFGGGVWGKALAFAFSQKNEVFIVSRRDITSTLAPLNEILSKNSCPIILQSSLKESLASDLFVIAISVQALREWFTHAQLNKNLKILIASKGIEEGTGAFVSQIAKNFVSLENLCFLAGPSFAKEITLSLPCALSIHSHNLACAQEFANRMPNFIKPYIENDIIGGEIASAYKNVISIASGICDGLKLGQNAKASILSRGLVEMYQFGRHFGAQLQTFLGLSGAGDLFLTSNSFLSRNYRVGLGLASGISLDSILMDLCEVAEGVKTCEAIVKISREHCIHTPIAREVFEIIGGKDPLESMSLLMKKVF</sequence>
<evidence type="ECO:0000256" key="14">
    <source>
        <dbReference type="PIRSR" id="PIRSR000114-3"/>
    </source>
</evidence>
<dbReference type="UniPathway" id="UPA00940"/>
<keyword evidence="3 11" id="KW-0444">Lipid biosynthesis</keyword>
<dbReference type="Gene3D" id="3.40.50.720">
    <property type="entry name" value="NAD(P)-binding Rossmann-like Domain"/>
    <property type="match status" value="1"/>
</dbReference>
<organism evidence="19 20">
    <name type="scientific">Bartonella ancashensis</name>
    <dbReference type="NCBI Taxonomy" id="1318743"/>
    <lineage>
        <taxon>Bacteria</taxon>
        <taxon>Pseudomonadati</taxon>
        <taxon>Pseudomonadota</taxon>
        <taxon>Alphaproteobacteria</taxon>
        <taxon>Hyphomicrobiales</taxon>
        <taxon>Bartonellaceae</taxon>
        <taxon>Bartonella</taxon>
    </lineage>
</organism>
<keyword evidence="20" id="KW-1185">Reference proteome</keyword>
<feature type="binding site" evidence="11">
    <location>
        <position position="239"/>
    </location>
    <ligand>
        <name>sn-glycerol 3-phosphate</name>
        <dbReference type="ChEBI" id="CHEBI:57597"/>
    </ligand>
</feature>
<dbReference type="InterPro" id="IPR011128">
    <property type="entry name" value="G3P_DH_NAD-dep_N"/>
</dbReference>
<dbReference type="InterPro" id="IPR008927">
    <property type="entry name" value="6-PGluconate_DH-like_C_sf"/>
</dbReference>
<feature type="domain" description="Glycerol-3-phosphate dehydrogenase NAD-dependent N-terminal" evidence="17">
    <location>
        <begin position="11"/>
        <end position="156"/>
    </location>
</feature>
<evidence type="ECO:0000256" key="15">
    <source>
        <dbReference type="RuleBase" id="RU000437"/>
    </source>
</evidence>
<evidence type="ECO:0000256" key="8">
    <source>
        <dbReference type="ARBA" id="ARBA00023098"/>
    </source>
</evidence>
<keyword evidence="9 11" id="KW-0594">Phospholipid biosynthesis</keyword>
<feature type="binding site" evidence="11">
    <location>
        <position position="132"/>
    </location>
    <ligand>
        <name>sn-glycerol 3-phosphate</name>
        <dbReference type="ChEBI" id="CHEBI:57597"/>
    </ligand>
</feature>
<dbReference type="Pfam" id="PF07479">
    <property type="entry name" value="NAD_Gly3P_dh_C"/>
    <property type="match status" value="1"/>
</dbReference>
<dbReference type="GO" id="GO:0046168">
    <property type="term" value="P:glycerol-3-phosphate catabolic process"/>
    <property type="evidence" value="ECO:0007669"/>
    <property type="project" value="InterPro"/>
</dbReference>
<feature type="binding site" evidence="11">
    <location>
        <position position="276"/>
    </location>
    <ligand>
        <name>NADPH</name>
        <dbReference type="ChEBI" id="CHEBI:57783"/>
    </ligand>
</feature>
<dbReference type="EMBL" id="CP010401">
    <property type="protein sequence ID" value="ALE02913.1"/>
    <property type="molecule type" value="Genomic_DNA"/>
</dbReference>
<feature type="binding site" evidence="11">
    <location>
        <position position="250"/>
    </location>
    <ligand>
        <name>NADPH</name>
        <dbReference type="ChEBI" id="CHEBI:57783"/>
    </ligand>
</feature>
<dbReference type="HAMAP" id="MF_00394">
    <property type="entry name" value="NAD_Glyc3P_dehydrog"/>
    <property type="match status" value="1"/>
</dbReference>
<dbReference type="KEGG" id="banc:PU02_0099"/>
<dbReference type="GO" id="GO:0005829">
    <property type="term" value="C:cytosol"/>
    <property type="evidence" value="ECO:0007669"/>
    <property type="project" value="TreeGrafter"/>
</dbReference>
<dbReference type="Gene3D" id="1.10.1040.10">
    <property type="entry name" value="N-(1-d-carboxylethyl)-l-norvaline Dehydrogenase, domain 2"/>
    <property type="match status" value="1"/>
</dbReference>
<name>A0A0M4L745_9HYPH</name>
<dbReference type="PRINTS" id="PR00077">
    <property type="entry name" value="GPDHDRGNASE"/>
</dbReference>
<evidence type="ECO:0000256" key="13">
    <source>
        <dbReference type="PIRSR" id="PIRSR000114-2"/>
    </source>
</evidence>
<feature type="binding site" evidence="13">
    <location>
        <begin position="250"/>
        <end position="251"/>
    </location>
    <ligand>
        <name>substrate</name>
    </ligand>
</feature>
<gene>
    <name evidence="11" type="primary">gpsA</name>
    <name evidence="19" type="ORF">PU02_0099</name>
</gene>
<dbReference type="InterPro" id="IPR036291">
    <property type="entry name" value="NAD(P)-bd_dom_sf"/>
</dbReference>
<comment type="function">
    <text evidence="11">Catalyzes the reduction of the glycolytic intermediate dihydroxyacetone phosphate (DHAP) to sn-glycerol 3-phosphate (G3P), the key precursor for phospholipid synthesis.</text>
</comment>
<evidence type="ECO:0000313" key="20">
    <source>
        <dbReference type="Proteomes" id="UP000057213"/>
    </source>
</evidence>
<feature type="binding site" evidence="11">
    <location>
        <position position="186"/>
    </location>
    <ligand>
        <name>sn-glycerol 3-phosphate</name>
        <dbReference type="ChEBI" id="CHEBI:57597"/>
    </ligand>
</feature>
<evidence type="ECO:0000256" key="9">
    <source>
        <dbReference type="ARBA" id="ARBA00023209"/>
    </source>
</evidence>
<protein>
    <recommendedName>
        <fullName evidence="11">Glycerol-3-phosphate dehydrogenase [NAD(P)+]</fullName>
        <ecNumber evidence="11">1.1.1.94</ecNumber>
    </recommendedName>
    <alternativeName>
        <fullName evidence="11">NAD(P)(+)-dependent glycerol-3-phosphate dehydrogenase</fullName>
    </alternativeName>
    <alternativeName>
        <fullName evidence="11">NAD(P)H-dependent dihydroxyacetone-phosphate reductase</fullName>
    </alternativeName>
</protein>
<evidence type="ECO:0000259" key="18">
    <source>
        <dbReference type="Pfam" id="PF07479"/>
    </source>
</evidence>
<feature type="binding site" evidence="11">
    <location>
        <position position="251"/>
    </location>
    <ligand>
        <name>sn-glycerol 3-phosphate</name>
        <dbReference type="ChEBI" id="CHEBI:57597"/>
    </ligand>
</feature>
<evidence type="ECO:0000256" key="6">
    <source>
        <dbReference type="ARBA" id="ARBA00023002"/>
    </source>
</evidence>
<dbReference type="NCBIfam" id="NF000943">
    <property type="entry name" value="PRK00094.2-1"/>
    <property type="match status" value="1"/>
</dbReference>
<feature type="binding site" evidence="11">
    <location>
        <position position="104"/>
    </location>
    <ligand>
        <name>sn-glycerol 3-phosphate</name>
        <dbReference type="ChEBI" id="CHEBI:57597"/>
    </ligand>
</feature>
<evidence type="ECO:0000256" key="7">
    <source>
        <dbReference type="ARBA" id="ARBA00023027"/>
    </source>
</evidence>
<evidence type="ECO:0000256" key="2">
    <source>
        <dbReference type="ARBA" id="ARBA00022490"/>
    </source>
</evidence>
<feature type="active site" description="Proton acceptor" evidence="11 12">
    <location>
        <position position="186"/>
    </location>
</feature>
<dbReference type="GO" id="GO:0051287">
    <property type="term" value="F:NAD binding"/>
    <property type="evidence" value="ECO:0007669"/>
    <property type="project" value="InterPro"/>
</dbReference>
<dbReference type="AlphaFoldDB" id="A0A0M4L745"/>
<feature type="binding site" evidence="11">
    <location>
        <position position="20"/>
    </location>
    <ligand>
        <name>NADPH</name>
        <dbReference type="ChEBI" id="CHEBI:57783"/>
    </ligand>
</feature>
<comment type="catalytic activity">
    <reaction evidence="11 16">
        <text>sn-glycerol 3-phosphate + NADP(+) = dihydroxyacetone phosphate + NADPH + H(+)</text>
        <dbReference type="Rhea" id="RHEA:11096"/>
        <dbReference type="ChEBI" id="CHEBI:15378"/>
        <dbReference type="ChEBI" id="CHEBI:57597"/>
        <dbReference type="ChEBI" id="CHEBI:57642"/>
        <dbReference type="ChEBI" id="CHEBI:57783"/>
        <dbReference type="ChEBI" id="CHEBI:58349"/>
        <dbReference type="EC" id="1.1.1.94"/>
    </reaction>
</comment>
<dbReference type="GO" id="GO:0141153">
    <property type="term" value="F:glycerol-3-phosphate dehydrogenase (NADP+) activity"/>
    <property type="evidence" value="ECO:0007669"/>
    <property type="project" value="RHEA"/>
</dbReference>
<dbReference type="PANTHER" id="PTHR11728">
    <property type="entry name" value="GLYCEROL-3-PHOSPHATE DEHYDROGENASE"/>
    <property type="match status" value="1"/>
</dbReference>
<dbReference type="NCBIfam" id="NF000940">
    <property type="entry name" value="PRK00094.1-2"/>
    <property type="match status" value="1"/>
</dbReference>
<evidence type="ECO:0000313" key="19">
    <source>
        <dbReference type="EMBL" id="ALE02913.1"/>
    </source>
</evidence>
<keyword evidence="5 11" id="KW-0521">NADP</keyword>
<comment type="similarity">
    <text evidence="1 11 15">Belongs to the NAD-dependent glycerol-3-phosphate dehydrogenase family.</text>
</comment>
<feature type="binding site" evidence="11">
    <location>
        <position position="40"/>
    </location>
    <ligand>
        <name>NADPH</name>
        <dbReference type="ChEBI" id="CHEBI:57783"/>
    </ligand>
</feature>
<feature type="binding site" evidence="11">
    <location>
        <position position="274"/>
    </location>
    <ligand>
        <name>NADPH</name>
        <dbReference type="ChEBI" id="CHEBI:57783"/>
    </ligand>
</feature>
<feature type="binding site" evidence="14">
    <location>
        <position position="250"/>
    </location>
    <ligand>
        <name>NAD(+)</name>
        <dbReference type="ChEBI" id="CHEBI:57540"/>
    </ligand>
</feature>
<keyword evidence="2 11" id="KW-0963">Cytoplasm</keyword>
<dbReference type="GO" id="GO:0006650">
    <property type="term" value="P:glycerophospholipid metabolic process"/>
    <property type="evidence" value="ECO:0007669"/>
    <property type="project" value="UniProtKB-UniRule"/>
</dbReference>
<feature type="binding site" evidence="11">
    <location>
        <position position="134"/>
    </location>
    <ligand>
        <name>sn-glycerol 3-phosphate</name>
        <dbReference type="ChEBI" id="CHEBI:57597"/>
    </ligand>
</feature>
<reference evidence="19 20" key="1">
    <citation type="journal article" date="2015" name="Genome Announc.">
        <title>Complete Genome Sequence of Bartonella ancashensis Strain 20.00, Isolated from the Blood of a Patient with Verruga Peruana.</title>
        <authorList>
            <person name="Hang J."/>
            <person name="Mullins K.E."/>
            <person name="Clifford R.J."/>
            <person name="Onmus-Leone F."/>
            <person name="Yang Y."/>
            <person name="Jiang J."/>
            <person name="Leguia M."/>
            <person name="Kasper M.R."/>
            <person name="Maguina C."/>
            <person name="Lesho E.P."/>
            <person name="Jarman R.G."/>
            <person name="Richards A.L."/>
            <person name="Blazes D."/>
        </authorList>
    </citation>
    <scope>NUCLEOTIDE SEQUENCE [LARGE SCALE GENOMIC DNA]</scope>
    <source>
        <strain evidence="19 20">20.00</strain>
    </source>
</reference>
<keyword evidence="6 11" id="KW-0560">Oxidoreductase</keyword>
<evidence type="ECO:0000256" key="12">
    <source>
        <dbReference type="PIRSR" id="PIRSR000114-1"/>
    </source>
</evidence>
<dbReference type="GO" id="GO:0008654">
    <property type="term" value="P:phospholipid biosynthetic process"/>
    <property type="evidence" value="ECO:0007669"/>
    <property type="project" value="UniProtKB-KW"/>
</dbReference>
<evidence type="ECO:0000256" key="4">
    <source>
        <dbReference type="ARBA" id="ARBA00022741"/>
    </source>
</evidence>
<accession>A0A0M4L745</accession>
<evidence type="ECO:0000259" key="17">
    <source>
        <dbReference type="Pfam" id="PF01210"/>
    </source>
</evidence>
<dbReference type="PANTHER" id="PTHR11728:SF1">
    <property type="entry name" value="GLYCEROL-3-PHOSPHATE DEHYDROGENASE [NAD(+)] 2, CHLOROPLASTIC"/>
    <property type="match status" value="1"/>
</dbReference>
<dbReference type="GO" id="GO:0046167">
    <property type="term" value="P:glycerol-3-phosphate biosynthetic process"/>
    <property type="evidence" value="ECO:0007669"/>
    <property type="project" value="UniProtKB-UniRule"/>
</dbReference>
<feature type="binding site" evidence="11">
    <location>
        <position position="250"/>
    </location>
    <ligand>
        <name>sn-glycerol 3-phosphate</name>
        <dbReference type="ChEBI" id="CHEBI:57597"/>
    </ligand>
</feature>
<dbReference type="InterPro" id="IPR006168">
    <property type="entry name" value="G3P_DH_NAD-dep"/>
</dbReference>
<evidence type="ECO:0000256" key="3">
    <source>
        <dbReference type="ARBA" id="ARBA00022516"/>
    </source>
</evidence>
<keyword evidence="4 11" id="KW-0547">Nucleotide-binding</keyword>
<dbReference type="InterPro" id="IPR006109">
    <property type="entry name" value="G3P_DH_NAD-dep_C"/>
</dbReference>
<feature type="binding site" evidence="11">
    <location>
        <position position="39"/>
    </location>
    <ligand>
        <name>NADPH</name>
        <dbReference type="ChEBI" id="CHEBI:57783"/>
    </ligand>
</feature>
<comment type="subcellular location">
    <subcellularLocation>
        <location evidence="11">Cytoplasm</location>
    </subcellularLocation>
</comment>
<feature type="binding site" evidence="14">
    <location>
        <position position="136"/>
    </location>
    <ligand>
        <name>NAD(+)</name>
        <dbReference type="ChEBI" id="CHEBI:57540"/>
    </ligand>
</feature>
<feature type="binding site" evidence="11">
    <location>
        <position position="104"/>
    </location>
    <ligand>
        <name>NADPH</name>
        <dbReference type="ChEBI" id="CHEBI:57783"/>
    </ligand>
</feature>
<keyword evidence="8 11" id="KW-0443">Lipid metabolism</keyword>
<dbReference type="GO" id="GO:0141152">
    <property type="term" value="F:glycerol-3-phosphate dehydrogenase (NAD+) activity"/>
    <property type="evidence" value="ECO:0007669"/>
    <property type="project" value="RHEA"/>
</dbReference>
<evidence type="ECO:0000256" key="16">
    <source>
        <dbReference type="RuleBase" id="RU000439"/>
    </source>
</evidence>
<keyword evidence="10 11" id="KW-1208">Phospholipid metabolism</keyword>
<keyword evidence="7 11" id="KW-0520">NAD</keyword>
<dbReference type="STRING" id="1318743.PU02_0099"/>
<feature type="binding site" evidence="11">
    <location>
        <position position="249"/>
    </location>
    <ligand>
        <name>sn-glycerol 3-phosphate</name>
        <dbReference type="ChEBI" id="CHEBI:57597"/>
    </ligand>
</feature>
<dbReference type="GO" id="GO:0005975">
    <property type="term" value="P:carbohydrate metabolic process"/>
    <property type="evidence" value="ECO:0007669"/>
    <property type="project" value="InterPro"/>
</dbReference>
<proteinExistence type="inferred from homology"/>
<dbReference type="SUPFAM" id="SSF51735">
    <property type="entry name" value="NAD(P)-binding Rossmann-fold domains"/>
    <property type="match status" value="1"/>
</dbReference>
<feature type="binding site" evidence="14">
    <location>
        <begin position="16"/>
        <end position="21"/>
    </location>
    <ligand>
        <name>NAD(+)</name>
        <dbReference type="ChEBI" id="CHEBI:57540"/>
    </ligand>
</feature>
<comment type="pathway">
    <text evidence="11">Membrane lipid metabolism; glycerophospholipid metabolism.</text>
</comment>
<dbReference type="PATRIC" id="fig|1318743.3.peg.103"/>
<evidence type="ECO:0000256" key="1">
    <source>
        <dbReference type="ARBA" id="ARBA00011009"/>
    </source>
</evidence>
<feature type="binding site" evidence="13">
    <location>
        <position position="104"/>
    </location>
    <ligand>
        <name>substrate</name>
    </ligand>
</feature>
<feature type="binding site" evidence="11">
    <location>
        <position position="136"/>
    </location>
    <ligand>
        <name>NADPH</name>
        <dbReference type="ChEBI" id="CHEBI:57783"/>
    </ligand>
</feature>
<comment type="catalytic activity">
    <reaction evidence="11">
        <text>sn-glycerol 3-phosphate + NAD(+) = dihydroxyacetone phosphate + NADH + H(+)</text>
        <dbReference type="Rhea" id="RHEA:11092"/>
        <dbReference type="ChEBI" id="CHEBI:15378"/>
        <dbReference type="ChEBI" id="CHEBI:57540"/>
        <dbReference type="ChEBI" id="CHEBI:57597"/>
        <dbReference type="ChEBI" id="CHEBI:57642"/>
        <dbReference type="ChEBI" id="CHEBI:57945"/>
        <dbReference type="EC" id="1.1.1.94"/>
    </reaction>
</comment>
<dbReference type="InterPro" id="IPR013328">
    <property type="entry name" value="6PGD_dom2"/>
</dbReference>
<evidence type="ECO:0000256" key="10">
    <source>
        <dbReference type="ARBA" id="ARBA00023264"/>
    </source>
</evidence>
<evidence type="ECO:0000256" key="5">
    <source>
        <dbReference type="ARBA" id="ARBA00022857"/>
    </source>
</evidence>
<evidence type="ECO:0000256" key="11">
    <source>
        <dbReference type="HAMAP-Rule" id="MF_00394"/>
    </source>
</evidence>
<feature type="domain" description="Glycerol-3-phosphate dehydrogenase NAD-dependent C-terminal" evidence="18">
    <location>
        <begin position="175"/>
        <end position="312"/>
    </location>
</feature>
<dbReference type="FunFam" id="1.10.1040.10:FF:000025">
    <property type="entry name" value="Glycerol-3-phosphate dehydrogenase [NAD(P)+]"/>
    <property type="match status" value="1"/>
</dbReference>
<comment type="caution">
    <text evidence="11">Lacks conserved residue(s) required for the propagation of feature annotation.</text>
</comment>
<dbReference type="Pfam" id="PF01210">
    <property type="entry name" value="NAD_Gly3P_dh_N"/>
    <property type="match status" value="1"/>
</dbReference>
<dbReference type="EC" id="1.1.1.94" evidence="11"/>
<dbReference type="PIRSF" id="PIRSF000114">
    <property type="entry name" value="Glycerol-3-P_dh"/>
    <property type="match status" value="1"/>
</dbReference>
<dbReference type="SUPFAM" id="SSF48179">
    <property type="entry name" value="6-phosphogluconate dehydrogenase C-terminal domain-like"/>
    <property type="match status" value="1"/>
</dbReference>
<dbReference type="Proteomes" id="UP000057213">
    <property type="component" value="Chromosome"/>
</dbReference>